<feature type="chain" id="PRO_5044205785" evidence="9">
    <location>
        <begin position="18"/>
        <end position="107"/>
    </location>
</feature>
<feature type="domain" description="Leucine-rich repeat-containing N-terminal plant-type" evidence="10">
    <location>
        <begin position="32"/>
        <end position="70"/>
    </location>
</feature>
<dbReference type="GeneID" id="120271593"/>
<dbReference type="GO" id="GO:0016020">
    <property type="term" value="C:membrane"/>
    <property type="evidence" value="ECO:0007669"/>
    <property type="project" value="UniProtKB-SubCell"/>
</dbReference>
<keyword evidence="7" id="KW-0472">Membrane</keyword>
<comment type="subcellular location">
    <subcellularLocation>
        <location evidence="1">Membrane</location>
        <topology evidence="1">Single-pass type I membrane protein</topology>
    </subcellularLocation>
</comment>
<dbReference type="InterPro" id="IPR046956">
    <property type="entry name" value="RLP23-like"/>
</dbReference>
<dbReference type="InterPro" id="IPR032675">
    <property type="entry name" value="LRR_dom_sf"/>
</dbReference>
<evidence type="ECO:0000256" key="8">
    <source>
        <dbReference type="ARBA" id="ARBA00023180"/>
    </source>
</evidence>
<evidence type="ECO:0000256" key="3">
    <source>
        <dbReference type="ARBA" id="ARBA00022692"/>
    </source>
</evidence>
<keyword evidence="11" id="KW-1185">Reference proteome</keyword>
<dbReference type="RefSeq" id="XP_039134209.1">
    <property type="nucleotide sequence ID" value="XM_039278275.1"/>
</dbReference>
<keyword evidence="4 9" id="KW-0732">Signal</keyword>
<evidence type="ECO:0000256" key="6">
    <source>
        <dbReference type="ARBA" id="ARBA00022989"/>
    </source>
</evidence>
<evidence type="ECO:0000259" key="10">
    <source>
        <dbReference type="Pfam" id="PF08263"/>
    </source>
</evidence>
<evidence type="ECO:0000256" key="7">
    <source>
        <dbReference type="ARBA" id="ARBA00023136"/>
    </source>
</evidence>
<accession>A0AB40C364</accession>
<keyword evidence="6" id="KW-1133">Transmembrane helix</keyword>
<dbReference type="PANTHER" id="PTHR48063">
    <property type="entry name" value="LRR RECEPTOR-LIKE KINASE"/>
    <property type="match status" value="1"/>
</dbReference>
<evidence type="ECO:0000256" key="4">
    <source>
        <dbReference type="ARBA" id="ARBA00022729"/>
    </source>
</evidence>
<sequence length="107" mass="11879">MACLSLSVLFVILVVSAFPPACYVHGISCIETERIALLSIKAGIDQSNNQSFPSSWTGQDCCKWQGVTCNHESRHVIRLDLRQYTSDPSDPFFQHFAPASYQSPLVT</sequence>
<dbReference type="PANTHER" id="PTHR48063:SF90">
    <property type="entry name" value="OS11G0565920 PROTEIN"/>
    <property type="match status" value="1"/>
</dbReference>
<keyword evidence="2" id="KW-0433">Leucine-rich repeat</keyword>
<dbReference type="AlphaFoldDB" id="A0AB40C364"/>
<keyword evidence="3" id="KW-0812">Transmembrane</keyword>
<evidence type="ECO:0000256" key="2">
    <source>
        <dbReference type="ARBA" id="ARBA00022614"/>
    </source>
</evidence>
<dbReference type="Proteomes" id="UP001515500">
    <property type="component" value="Chromosome 2"/>
</dbReference>
<dbReference type="Pfam" id="PF08263">
    <property type="entry name" value="LRRNT_2"/>
    <property type="match status" value="1"/>
</dbReference>
<evidence type="ECO:0000313" key="12">
    <source>
        <dbReference type="RefSeq" id="XP_039134209.1"/>
    </source>
</evidence>
<evidence type="ECO:0000313" key="11">
    <source>
        <dbReference type="Proteomes" id="UP001515500"/>
    </source>
</evidence>
<name>A0AB40C364_DIOCR</name>
<keyword evidence="5" id="KW-0677">Repeat</keyword>
<evidence type="ECO:0000256" key="1">
    <source>
        <dbReference type="ARBA" id="ARBA00004479"/>
    </source>
</evidence>
<proteinExistence type="predicted"/>
<protein>
    <submittedName>
        <fullName evidence="12">Receptor-like protein 9a</fullName>
    </submittedName>
</protein>
<keyword evidence="8" id="KW-0325">Glycoprotein</keyword>
<evidence type="ECO:0000256" key="5">
    <source>
        <dbReference type="ARBA" id="ARBA00022737"/>
    </source>
</evidence>
<evidence type="ECO:0000256" key="9">
    <source>
        <dbReference type="SAM" id="SignalP"/>
    </source>
</evidence>
<gene>
    <name evidence="12" type="primary">LOC120271593</name>
</gene>
<dbReference type="Gene3D" id="3.80.10.10">
    <property type="entry name" value="Ribonuclease Inhibitor"/>
    <property type="match status" value="1"/>
</dbReference>
<feature type="signal peptide" evidence="9">
    <location>
        <begin position="1"/>
        <end position="17"/>
    </location>
</feature>
<reference evidence="12" key="1">
    <citation type="submission" date="2025-08" db="UniProtKB">
        <authorList>
            <consortium name="RefSeq"/>
        </authorList>
    </citation>
    <scope>IDENTIFICATION</scope>
</reference>
<dbReference type="InterPro" id="IPR013210">
    <property type="entry name" value="LRR_N_plant-typ"/>
</dbReference>
<organism evidence="11 12">
    <name type="scientific">Dioscorea cayennensis subsp. rotundata</name>
    <name type="common">White Guinea yam</name>
    <name type="synonym">Dioscorea rotundata</name>
    <dbReference type="NCBI Taxonomy" id="55577"/>
    <lineage>
        <taxon>Eukaryota</taxon>
        <taxon>Viridiplantae</taxon>
        <taxon>Streptophyta</taxon>
        <taxon>Embryophyta</taxon>
        <taxon>Tracheophyta</taxon>
        <taxon>Spermatophyta</taxon>
        <taxon>Magnoliopsida</taxon>
        <taxon>Liliopsida</taxon>
        <taxon>Dioscoreales</taxon>
        <taxon>Dioscoreaceae</taxon>
        <taxon>Dioscorea</taxon>
    </lineage>
</organism>